<protein>
    <recommendedName>
        <fullName evidence="3">Carbohydrate binding protein with CBM9 domain</fullName>
    </recommendedName>
</protein>
<dbReference type="AlphaFoldDB" id="A0A3R9QD82"/>
<evidence type="ECO:0000313" key="2">
    <source>
        <dbReference type="Proteomes" id="UP000269669"/>
    </source>
</evidence>
<gene>
    <name evidence="1" type="ORF">EDE15_4092</name>
</gene>
<evidence type="ECO:0008006" key="3">
    <source>
        <dbReference type="Google" id="ProtNLM"/>
    </source>
</evidence>
<proteinExistence type="predicted"/>
<dbReference type="SUPFAM" id="SSF49344">
    <property type="entry name" value="CBD9-like"/>
    <property type="match status" value="1"/>
</dbReference>
<dbReference type="CDD" id="cd09618">
    <property type="entry name" value="CBM9_like_2"/>
    <property type="match status" value="1"/>
</dbReference>
<accession>A0A3R9QD82</accession>
<name>A0A3R9QD82_9BACT</name>
<comment type="caution">
    <text evidence="1">The sequence shown here is derived from an EMBL/GenBank/DDBJ whole genome shotgun (WGS) entry which is preliminary data.</text>
</comment>
<dbReference type="EMBL" id="RSDW01000001">
    <property type="protein sequence ID" value="RSL18506.1"/>
    <property type="molecule type" value="Genomic_DNA"/>
</dbReference>
<reference evidence="1 2" key="1">
    <citation type="submission" date="2018-12" db="EMBL/GenBank/DDBJ databases">
        <title>Sequencing of bacterial isolates from soil warming experiment in Harvard Forest, Massachusetts, USA.</title>
        <authorList>
            <person name="Deangelis K."/>
        </authorList>
    </citation>
    <scope>NUCLEOTIDE SEQUENCE [LARGE SCALE GENOMIC DNA]</scope>
    <source>
        <strain evidence="1 2">EB153</strain>
    </source>
</reference>
<dbReference type="Proteomes" id="UP000269669">
    <property type="component" value="Unassembled WGS sequence"/>
</dbReference>
<evidence type="ECO:0000313" key="1">
    <source>
        <dbReference type="EMBL" id="RSL18506.1"/>
    </source>
</evidence>
<keyword evidence="2" id="KW-1185">Reference proteome</keyword>
<sequence>MRFRAIGIGISPGVFVVFWLLLTGGMALAQVGTQEQGYAKPSVVSQSQPKSQPISDANVPLLNGPLTLSDFADMEPRPELKDKLGHLAQFIQNTPVDGAPATERTEVYLGRTNTALYIVFLCFDQHPELIRTHLARRENILKDDYVTVNLDPFQDRQRSVEFQVNPSGVQADASWTEASGPDYSFDQVWDSDGRITHKGWMALIVIPFRSLRFPPHGSEWGAVFWRNLPRNSENDFWPRVSANVSGELSQEGTLRMGGLEGVTGSHNVQLNPYALAQSEHTLETLDPMNPFFSSRHLEGTAGGEGKAILKDSIVFDATINPDFSDVESDQPQFTVNQRYPVYFPELRPFFLENASYFATPMTLLYTRNIIQPDFGGRITGKIGRTNLGILAIDDREPGKTVQPGDPLYNSKAEFYVGRASQDLGKGSNIGLMYTDEEFGGGFNRIGGADFTWRLNNHWTMLGQTVESATKENNPSSTATVFPSGYNAGPATDFQVQRNGHSFNMFNEYQDVSKGFTTLVGFLQTSNIRSDHLHATYQWYPKHSQLQSFGLETNQNIAFDHAHNRVYHYTTFDPFFLLPNNIVLAPLVGQNSDTVGPQNGYPLTENRNFTENFVGFVARGQPRQQLNFNLQAIKSGNVNYNPPAGEVPFLLDQETVQALISINPLRQLTDDNTYLLDRDHSAQDGQFVYETQVFRTKLNYQFTRAWSARLIAEYDSTLANPAETSLARTKQVQTQALLTWLPHPGTVIYVGYNSDLQNYNHQLCTTLPGTRKCNPNQPILPRGPGYLNDGRQFFIKASYLFRF</sequence>
<dbReference type="Gene3D" id="2.60.40.1190">
    <property type="match status" value="1"/>
</dbReference>
<organism evidence="1 2">
    <name type="scientific">Edaphobacter aggregans</name>
    <dbReference type="NCBI Taxonomy" id="570835"/>
    <lineage>
        <taxon>Bacteria</taxon>
        <taxon>Pseudomonadati</taxon>
        <taxon>Acidobacteriota</taxon>
        <taxon>Terriglobia</taxon>
        <taxon>Terriglobales</taxon>
        <taxon>Acidobacteriaceae</taxon>
        <taxon>Edaphobacter</taxon>
    </lineage>
</organism>